<dbReference type="Proteomes" id="UP001589844">
    <property type="component" value="Unassembled WGS sequence"/>
</dbReference>
<protein>
    <submittedName>
        <fullName evidence="1">Uncharacterized protein</fullName>
    </submittedName>
</protein>
<keyword evidence="2" id="KW-1185">Reference proteome</keyword>
<evidence type="ECO:0000313" key="2">
    <source>
        <dbReference type="Proteomes" id="UP001589844"/>
    </source>
</evidence>
<dbReference type="EMBL" id="JBHLXJ010000017">
    <property type="protein sequence ID" value="MFC0351332.1"/>
    <property type="molecule type" value="Genomic_DNA"/>
</dbReference>
<sequence length="270" mass="29961">MDNLALEFMPDKASAAMMQRENLLLRRCAKGIEIWQESRETGGASLDSNSDSDSSSKANPVEVKESLNFVFLVSASDPMFDFYTAWEHAKPIVFSGKNLATEMSATSTDDFKNIQILQSGSNSTSDFGLSSFERHQAAIVFSVELQHRPKAEMCTYVIHLKAKAMHWKYYFCGSLAKKQLQIVDLDRDSDVMGAVFHPSTQVVGSNGQAFISDTALPMRSIPSQRFQLREADATGRVLMRRLPNASIQKIGKEGNPNGPSLVVAEIYIHQ</sequence>
<name>A0ABV6IHL7_9BURK</name>
<reference evidence="1 2" key="1">
    <citation type="submission" date="2024-09" db="EMBL/GenBank/DDBJ databases">
        <authorList>
            <person name="Sun Q."/>
            <person name="Mori K."/>
        </authorList>
    </citation>
    <scope>NUCLEOTIDE SEQUENCE [LARGE SCALE GENOMIC DNA]</scope>
    <source>
        <strain evidence="1 2">CCM 8677</strain>
    </source>
</reference>
<evidence type="ECO:0000313" key="1">
    <source>
        <dbReference type="EMBL" id="MFC0351332.1"/>
    </source>
</evidence>
<gene>
    <name evidence="1" type="ORF">ACFFJH_16045</name>
</gene>
<comment type="caution">
    <text evidence="1">The sequence shown here is derived from an EMBL/GenBank/DDBJ whole genome shotgun (WGS) entry which is preliminary data.</text>
</comment>
<proteinExistence type="predicted"/>
<accession>A0ABV6IHL7</accession>
<dbReference type="RefSeq" id="WP_390213952.1">
    <property type="nucleotide sequence ID" value="NZ_JBHLXJ010000017.1"/>
</dbReference>
<organism evidence="1 2">
    <name type="scientific">Undibacterium danionis</name>
    <dbReference type="NCBI Taxonomy" id="1812100"/>
    <lineage>
        <taxon>Bacteria</taxon>
        <taxon>Pseudomonadati</taxon>
        <taxon>Pseudomonadota</taxon>
        <taxon>Betaproteobacteria</taxon>
        <taxon>Burkholderiales</taxon>
        <taxon>Oxalobacteraceae</taxon>
        <taxon>Undibacterium</taxon>
    </lineage>
</organism>